<accession>A0A1G9CIM7</accession>
<dbReference type="RefSeq" id="WP_090552818.1">
    <property type="nucleotide sequence ID" value="NZ_FNFP01000002.1"/>
</dbReference>
<evidence type="ECO:0000256" key="1">
    <source>
        <dbReference type="SAM" id="Phobius"/>
    </source>
</evidence>
<dbReference type="Proteomes" id="UP000198718">
    <property type="component" value="Unassembled WGS sequence"/>
</dbReference>
<proteinExistence type="predicted"/>
<keyword evidence="3" id="KW-1185">Reference proteome</keyword>
<reference evidence="2 3" key="1">
    <citation type="submission" date="2016-10" db="EMBL/GenBank/DDBJ databases">
        <authorList>
            <person name="de Groot N.N."/>
        </authorList>
    </citation>
    <scope>NUCLEOTIDE SEQUENCE [LARGE SCALE GENOMIC DNA]</scope>
    <source>
        <strain evidence="2 3">DSM 18346</strain>
    </source>
</reference>
<protein>
    <submittedName>
        <fullName evidence="2">Stage III sporulation protein AB</fullName>
    </submittedName>
</protein>
<name>A0A1G9CIM7_9FIRM</name>
<evidence type="ECO:0000313" key="2">
    <source>
        <dbReference type="EMBL" id="SDK51500.1"/>
    </source>
</evidence>
<keyword evidence="1" id="KW-0812">Transmembrane</keyword>
<dbReference type="STRING" id="393762.SAMN05660472_01474"/>
<feature type="transmembrane region" description="Helical" evidence="1">
    <location>
        <begin position="6"/>
        <end position="27"/>
    </location>
</feature>
<gene>
    <name evidence="2" type="ORF">SAMN05660472_01474</name>
</gene>
<dbReference type="NCBIfam" id="TIGR02833">
    <property type="entry name" value="spore_III_AB"/>
    <property type="match status" value="1"/>
</dbReference>
<dbReference type="Pfam" id="PF09548">
    <property type="entry name" value="Spore_III_AB"/>
    <property type="match status" value="1"/>
</dbReference>
<dbReference type="EMBL" id="FNFP01000002">
    <property type="protein sequence ID" value="SDK51500.1"/>
    <property type="molecule type" value="Genomic_DNA"/>
</dbReference>
<evidence type="ECO:0000313" key="3">
    <source>
        <dbReference type="Proteomes" id="UP000198718"/>
    </source>
</evidence>
<dbReference type="InterPro" id="IPR014198">
    <property type="entry name" value="Spore_III_AB"/>
</dbReference>
<dbReference type="AlphaFoldDB" id="A0A1G9CIM7"/>
<dbReference type="OrthoDB" id="1957909at2"/>
<keyword evidence="1" id="KW-1133">Transmembrane helix</keyword>
<dbReference type="PIRSF" id="PIRSF021435">
    <property type="entry name" value="SpoIIIAB"/>
    <property type="match status" value="1"/>
</dbReference>
<keyword evidence="1" id="KW-0472">Membrane</keyword>
<organism evidence="2 3">
    <name type="scientific">Natronincola ferrireducens</name>
    <dbReference type="NCBI Taxonomy" id="393762"/>
    <lineage>
        <taxon>Bacteria</taxon>
        <taxon>Bacillati</taxon>
        <taxon>Bacillota</taxon>
        <taxon>Clostridia</taxon>
        <taxon>Peptostreptococcales</taxon>
        <taxon>Natronincolaceae</taxon>
        <taxon>Natronincola</taxon>
    </lineage>
</organism>
<sequence>MVLRLIFSLIIIASSSLIGNIYANGFIERTKLLASMLSTLQMLETEIIYSATPLPQLLGKVAKKSKGEIGNILEATAEILYKKEGYIFSEAWRIAIEQETTKTAFHKEDIEVLLALGNNLGISDSNDQVKHIRLTKEEIKRNYEMAIVDQGKSVKLYRNLGFLLGVTIVIVFF</sequence>